<name>A0AAE1IW29_9FABA</name>
<sequence>MEMSMGSREDPAILQFHKWGSSEAQLNLYEFHEVFLSPTRQTLILLTYQYEALLVPLITGDHGSSSHNYSLTKYKCLDMCVRIKRPCRFLQSVIIVYSDTCIYFVFFQGTHMAMIQKAAMILMNSVKQRGLAWPRVFYRSTVATGGYARSLAYNPSKMEVFNGILFEKLKQAGVVSGVIDNFNLTYPWHFNNRCNDGVHYGRAPLKMKWRDGQIGHQYFVDLMLAHVLLNATCAR</sequence>
<feature type="transmembrane region" description="Helical" evidence="1">
    <location>
        <begin position="89"/>
        <end position="107"/>
    </location>
</feature>
<comment type="caution">
    <text evidence="2">The sequence shown here is derived from an EMBL/GenBank/DDBJ whole genome shotgun (WGS) entry which is preliminary data.</text>
</comment>
<evidence type="ECO:0000313" key="3">
    <source>
        <dbReference type="Proteomes" id="UP001293593"/>
    </source>
</evidence>
<dbReference type="EMBL" id="JAWXYG010000011">
    <property type="protein sequence ID" value="KAK4258912.1"/>
    <property type="molecule type" value="Genomic_DNA"/>
</dbReference>
<organism evidence="2 3">
    <name type="scientific">Acacia crassicarpa</name>
    <name type="common">northern wattle</name>
    <dbReference type="NCBI Taxonomy" id="499986"/>
    <lineage>
        <taxon>Eukaryota</taxon>
        <taxon>Viridiplantae</taxon>
        <taxon>Streptophyta</taxon>
        <taxon>Embryophyta</taxon>
        <taxon>Tracheophyta</taxon>
        <taxon>Spermatophyta</taxon>
        <taxon>Magnoliopsida</taxon>
        <taxon>eudicotyledons</taxon>
        <taxon>Gunneridae</taxon>
        <taxon>Pentapetalae</taxon>
        <taxon>rosids</taxon>
        <taxon>fabids</taxon>
        <taxon>Fabales</taxon>
        <taxon>Fabaceae</taxon>
        <taxon>Caesalpinioideae</taxon>
        <taxon>mimosoid clade</taxon>
        <taxon>Acacieae</taxon>
        <taxon>Acacia</taxon>
    </lineage>
</organism>
<keyword evidence="1" id="KW-0812">Transmembrane</keyword>
<dbReference type="AlphaFoldDB" id="A0AAE1IW29"/>
<keyword evidence="1" id="KW-1133">Transmembrane helix</keyword>
<dbReference type="Proteomes" id="UP001293593">
    <property type="component" value="Unassembled WGS sequence"/>
</dbReference>
<proteinExistence type="predicted"/>
<gene>
    <name evidence="2" type="ORF">QN277_005307</name>
</gene>
<dbReference type="PANTHER" id="PTHR35124:SF1">
    <property type="entry name" value="CYTOCHROME P450 FAMILY PROTEIN"/>
    <property type="match status" value="1"/>
</dbReference>
<accession>A0AAE1IW29</accession>
<reference evidence="2" key="1">
    <citation type="submission" date="2023-10" db="EMBL/GenBank/DDBJ databases">
        <title>Chromosome-level genome of the transformable northern wattle, Acacia crassicarpa.</title>
        <authorList>
            <person name="Massaro I."/>
            <person name="Sinha N.R."/>
            <person name="Poethig S."/>
            <person name="Leichty A.R."/>
        </authorList>
    </citation>
    <scope>NUCLEOTIDE SEQUENCE</scope>
    <source>
        <strain evidence="2">Acra3RX</strain>
        <tissue evidence="2">Leaf</tissue>
    </source>
</reference>
<evidence type="ECO:0000256" key="1">
    <source>
        <dbReference type="SAM" id="Phobius"/>
    </source>
</evidence>
<keyword evidence="3" id="KW-1185">Reference proteome</keyword>
<protein>
    <submittedName>
        <fullName evidence="2">Uncharacterized protein</fullName>
    </submittedName>
</protein>
<dbReference type="PANTHER" id="PTHR35124">
    <property type="entry name" value="CYTOCHROME P450 FAMILY PROTEIN"/>
    <property type="match status" value="1"/>
</dbReference>
<keyword evidence="1" id="KW-0472">Membrane</keyword>
<evidence type="ECO:0000313" key="2">
    <source>
        <dbReference type="EMBL" id="KAK4258912.1"/>
    </source>
</evidence>